<organism evidence="3 4">
    <name type="scientific">Amycolatopsis echigonensis</name>
    <dbReference type="NCBI Taxonomy" id="2576905"/>
    <lineage>
        <taxon>Bacteria</taxon>
        <taxon>Bacillati</taxon>
        <taxon>Actinomycetota</taxon>
        <taxon>Actinomycetes</taxon>
        <taxon>Pseudonocardiales</taxon>
        <taxon>Pseudonocardiaceae</taxon>
        <taxon>Amycolatopsis</taxon>
    </lineage>
</organism>
<dbReference type="EMBL" id="JACJHR010000012">
    <property type="protein sequence ID" value="MBB2499712.1"/>
    <property type="molecule type" value="Genomic_DNA"/>
</dbReference>
<feature type="coiled-coil region" evidence="1">
    <location>
        <begin position="49"/>
        <end position="90"/>
    </location>
</feature>
<dbReference type="Proteomes" id="UP000233750">
    <property type="component" value="Unassembled WGS sequence"/>
</dbReference>
<evidence type="ECO:0000313" key="4">
    <source>
        <dbReference type="Proteomes" id="UP000233750"/>
    </source>
</evidence>
<keyword evidence="1" id="KW-0175">Coiled coil</keyword>
<accession>A0A8E2B322</accession>
<accession>A0A2N3WE35</accession>
<name>A0A2N3WE35_9PSEU</name>
<dbReference type="Proteomes" id="UP000550260">
    <property type="component" value="Unassembled WGS sequence"/>
</dbReference>
<comment type="caution">
    <text evidence="3">The sequence shown here is derived from an EMBL/GenBank/DDBJ whole genome shotgun (WGS) entry which is preliminary data.</text>
</comment>
<sequence length="106" mass="11464">MTHSVVTTAITKYSTGLDHYKSEAGKFGNLVGQADVGDKSWGLIGLVAKQTYTSKLDELKQLLDAMKNGLEGLQGKLDKAAEIYDGHEKDTVMTFGKFNAKIDGPL</sequence>
<keyword evidence="4" id="KW-1185">Reference proteome</keyword>
<evidence type="ECO:0000313" key="3">
    <source>
        <dbReference type="EMBL" id="PKV92130.1"/>
    </source>
</evidence>
<dbReference type="OrthoDB" id="3688292at2"/>
<evidence type="ECO:0000313" key="5">
    <source>
        <dbReference type="Proteomes" id="UP000550260"/>
    </source>
</evidence>
<evidence type="ECO:0000313" key="2">
    <source>
        <dbReference type="EMBL" id="MBB2499712.1"/>
    </source>
</evidence>
<reference evidence="3 4" key="1">
    <citation type="submission" date="2017-12" db="EMBL/GenBank/DDBJ databases">
        <title>Sequencing the genomes of 1000 Actinobacteria strains.</title>
        <authorList>
            <person name="Klenk H.-P."/>
        </authorList>
    </citation>
    <scope>NUCLEOTIDE SEQUENCE [LARGE SCALE GENOMIC DNA]</scope>
    <source>
        <strain evidence="3 4">DSM 45165</strain>
    </source>
</reference>
<reference evidence="2 5" key="2">
    <citation type="submission" date="2020-08" db="EMBL/GenBank/DDBJ databases">
        <title>Amycolatopsis echigonensis JCM 21831.</title>
        <authorList>
            <person name="Tedsree N."/>
            <person name="Kuncharoen N."/>
            <person name="Likhitwitayawuid K."/>
            <person name="Tanasupawat S."/>
        </authorList>
    </citation>
    <scope>NUCLEOTIDE SEQUENCE [LARGE SCALE GENOMIC DNA]</scope>
    <source>
        <strain evidence="2 5">JCM 21831</strain>
    </source>
</reference>
<protein>
    <recommendedName>
        <fullName evidence="6">Excreted virulence factor EspC (Type VII ESX diderm)</fullName>
    </recommendedName>
</protein>
<evidence type="ECO:0000256" key="1">
    <source>
        <dbReference type="SAM" id="Coils"/>
    </source>
</evidence>
<dbReference type="RefSeq" id="WP_101436024.1">
    <property type="nucleotide sequence ID" value="NZ_JACJHR010000012.1"/>
</dbReference>
<gene>
    <name evidence="3" type="ORF">ATK30_2920</name>
    <name evidence="2" type="ORF">H5411_11330</name>
</gene>
<evidence type="ECO:0008006" key="6">
    <source>
        <dbReference type="Google" id="ProtNLM"/>
    </source>
</evidence>
<dbReference type="AlphaFoldDB" id="A0A2N3WE35"/>
<proteinExistence type="predicted"/>
<dbReference type="EMBL" id="PJMY01000003">
    <property type="protein sequence ID" value="PKV92130.1"/>
    <property type="molecule type" value="Genomic_DNA"/>
</dbReference>